<organism evidence="2 3">
    <name type="scientific">Corynascus novoguineensis</name>
    <dbReference type="NCBI Taxonomy" id="1126955"/>
    <lineage>
        <taxon>Eukaryota</taxon>
        <taxon>Fungi</taxon>
        <taxon>Dikarya</taxon>
        <taxon>Ascomycota</taxon>
        <taxon>Pezizomycotina</taxon>
        <taxon>Sordariomycetes</taxon>
        <taxon>Sordariomycetidae</taxon>
        <taxon>Sordariales</taxon>
        <taxon>Chaetomiaceae</taxon>
        <taxon>Corynascus</taxon>
    </lineage>
</organism>
<sequence>MSRQTASRRAPTVPEYKSPYGPKYFYQSHVAGIPPKTLFRTAVKSGLYGGVGLFAVIYFASGVPRIQQDILQKVPVIGKYFVREIHPADNVSLPELFKASIQSTNYRDVQPF</sequence>
<feature type="transmembrane region" description="Helical" evidence="1">
    <location>
        <begin position="45"/>
        <end position="63"/>
    </location>
</feature>
<name>A0AAN7CKR7_9PEZI</name>
<keyword evidence="3" id="KW-1185">Reference proteome</keyword>
<dbReference type="Pfam" id="PF09796">
    <property type="entry name" value="QCR10"/>
    <property type="match status" value="1"/>
</dbReference>
<proteinExistence type="predicted"/>
<dbReference type="Proteomes" id="UP001303647">
    <property type="component" value="Unassembled WGS sequence"/>
</dbReference>
<dbReference type="GO" id="GO:0006122">
    <property type="term" value="P:mitochondrial electron transport, ubiquinol to cytochrome c"/>
    <property type="evidence" value="ECO:0007669"/>
    <property type="project" value="InterPro"/>
</dbReference>
<dbReference type="InterPro" id="IPR019182">
    <property type="entry name" value="Cytochrome_b-c1_su10_fun"/>
</dbReference>
<gene>
    <name evidence="2" type="ORF">C7999DRAFT_17771</name>
</gene>
<dbReference type="GO" id="GO:0005739">
    <property type="term" value="C:mitochondrion"/>
    <property type="evidence" value="ECO:0007669"/>
    <property type="project" value="GOC"/>
</dbReference>
<accession>A0AAN7CKR7</accession>
<keyword evidence="1" id="KW-1133">Transmembrane helix</keyword>
<dbReference type="PANTHER" id="PTHR28254:SF1">
    <property type="entry name" value="CYTOCHROME B-C1 COMPLEX SUBUNIT 10, MITOCHONDRIAL"/>
    <property type="match status" value="1"/>
</dbReference>
<dbReference type="PANTHER" id="PTHR28254">
    <property type="entry name" value="CYTOCHROME B-C1 COMPLEX SUBUNIT 10"/>
    <property type="match status" value="1"/>
</dbReference>
<evidence type="ECO:0000256" key="1">
    <source>
        <dbReference type="SAM" id="Phobius"/>
    </source>
</evidence>
<protein>
    <submittedName>
        <fullName evidence="2">Ubiquinol-cytochrome-c reductase complex subunit-domain-containing protein</fullName>
    </submittedName>
</protein>
<dbReference type="AlphaFoldDB" id="A0AAN7CKR7"/>
<keyword evidence="1" id="KW-0812">Transmembrane</keyword>
<reference evidence="2" key="1">
    <citation type="journal article" date="2023" name="Mol. Phylogenet. Evol.">
        <title>Genome-scale phylogeny and comparative genomics of the fungal order Sordariales.</title>
        <authorList>
            <person name="Hensen N."/>
            <person name="Bonometti L."/>
            <person name="Westerberg I."/>
            <person name="Brannstrom I.O."/>
            <person name="Guillou S."/>
            <person name="Cros-Aarteil S."/>
            <person name="Calhoun S."/>
            <person name="Haridas S."/>
            <person name="Kuo A."/>
            <person name="Mondo S."/>
            <person name="Pangilinan J."/>
            <person name="Riley R."/>
            <person name="LaButti K."/>
            <person name="Andreopoulos B."/>
            <person name="Lipzen A."/>
            <person name="Chen C."/>
            <person name="Yan M."/>
            <person name="Daum C."/>
            <person name="Ng V."/>
            <person name="Clum A."/>
            <person name="Steindorff A."/>
            <person name="Ohm R.A."/>
            <person name="Martin F."/>
            <person name="Silar P."/>
            <person name="Natvig D.O."/>
            <person name="Lalanne C."/>
            <person name="Gautier V."/>
            <person name="Ament-Velasquez S.L."/>
            <person name="Kruys A."/>
            <person name="Hutchinson M.I."/>
            <person name="Powell A.J."/>
            <person name="Barry K."/>
            <person name="Miller A.N."/>
            <person name="Grigoriev I.V."/>
            <person name="Debuchy R."/>
            <person name="Gladieux P."/>
            <person name="Hiltunen Thoren M."/>
            <person name="Johannesson H."/>
        </authorList>
    </citation>
    <scope>NUCLEOTIDE SEQUENCE</scope>
    <source>
        <strain evidence="2">CBS 359.72</strain>
    </source>
</reference>
<reference evidence="2" key="2">
    <citation type="submission" date="2023-05" db="EMBL/GenBank/DDBJ databases">
        <authorList>
            <consortium name="Lawrence Berkeley National Laboratory"/>
            <person name="Steindorff A."/>
            <person name="Hensen N."/>
            <person name="Bonometti L."/>
            <person name="Westerberg I."/>
            <person name="Brannstrom I.O."/>
            <person name="Guillou S."/>
            <person name="Cros-Aarteil S."/>
            <person name="Calhoun S."/>
            <person name="Haridas S."/>
            <person name="Kuo A."/>
            <person name="Mondo S."/>
            <person name="Pangilinan J."/>
            <person name="Riley R."/>
            <person name="Labutti K."/>
            <person name="Andreopoulos B."/>
            <person name="Lipzen A."/>
            <person name="Chen C."/>
            <person name="Yanf M."/>
            <person name="Daum C."/>
            <person name="Ng V."/>
            <person name="Clum A."/>
            <person name="Ohm R."/>
            <person name="Martin F."/>
            <person name="Silar P."/>
            <person name="Natvig D."/>
            <person name="Lalanne C."/>
            <person name="Gautier V."/>
            <person name="Ament-Velasquez S.L."/>
            <person name="Kruys A."/>
            <person name="Hutchinson M.I."/>
            <person name="Powell A.J."/>
            <person name="Barry K."/>
            <person name="Miller A.N."/>
            <person name="Grigoriev I.V."/>
            <person name="Debuchy R."/>
            <person name="Gladieux P."/>
            <person name="Thoren M.H."/>
            <person name="Johannesson H."/>
        </authorList>
    </citation>
    <scope>NUCLEOTIDE SEQUENCE</scope>
    <source>
        <strain evidence="2">CBS 359.72</strain>
    </source>
</reference>
<dbReference type="EMBL" id="MU857770">
    <property type="protein sequence ID" value="KAK4243928.1"/>
    <property type="molecule type" value="Genomic_DNA"/>
</dbReference>
<comment type="caution">
    <text evidence="2">The sequence shown here is derived from an EMBL/GenBank/DDBJ whole genome shotgun (WGS) entry which is preliminary data.</text>
</comment>
<keyword evidence="1" id="KW-0472">Membrane</keyword>
<evidence type="ECO:0000313" key="3">
    <source>
        <dbReference type="Proteomes" id="UP001303647"/>
    </source>
</evidence>
<evidence type="ECO:0000313" key="2">
    <source>
        <dbReference type="EMBL" id="KAK4243928.1"/>
    </source>
</evidence>